<organism evidence="1 2">
    <name type="scientific">Pseudocercospora musae</name>
    <dbReference type="NCBI Taxonomy" id="113226"/>
    <lineage>
        <taxon>Eukaryota</taxon>
        <taxon>Fungi</taxon>
        <taxon>Dikarya</taxon>
        <taxon>Ascomycota</taxon>
        <taxon>Pezizomycotina</taxon>
        <taxon>Dothideomycetes</taxon>
        <taxon>Dothideomycetidae</taxon>
        <taxon>Mycosphaerellales</taxon>
        <taxon>Mycosphaerellaceae</taxon>
        <taxon>Pseudocercospora</taxon>
    </lineage>
</organism>
<keyword evidence="2" id="KW-1185">Reference proteome</keyword>
<evidence type="ECO:0000313" key="2">
    <source>
        <dbReference type="Proteomes" id="UP000073492"/>
    </source>
</evidence>
<name>A0A139H9A3_9PEZI</name>
<accession>A0A139H9A3</accession>
<dbReference type="EMBL" id="LFZO01000730">
    <property type="protein sequence ID" value="KXS98948.1"/>
    <property type="molecule type" value="Genomic_DNA"/>
</dbReference>
<sequence>MTYPIVSISSKRCDDRLDLIVRRFIDCVCSGIALNGIQNKLLRYHRRGILHQEVEGQVPGEVLSTTSSVRVGKLQHRLAES</sequence>
<proteinExistence type="predicted"/>
<reference evidence="1 2" key="1">
    <citation type="submission" date="2015-07" db="EMBL/GenBank/DDBJ databases">
        <title>Comparative genomics of the Sigatoka disease complex on banana suggests a link between parallel evolutionary changes in Pseudocercospora fijiensis and Pseudocercospora eumusae and increased virulence on the banana host.</title>
        <authorList>
            <person name="Chang T.-C."/>
            <person name="Salvucci A."/>
            <person name="Crous P.W."/>
            <person name="Stergiopoulos I."/>
        </authorList>
    </citation>
    <scope>NUCLEOTIDE SEQUENCE [LARGE SCALE GENOMIC DNA]</scope>
    <source>
        <strain evidence="1 2">CBS 116634</strain>
    </source>
</reference>
<dbReference type="AlphaFoldDB" id="A0A139H9A3"/>
<dbReference type="Proteomes" id="UP000073492">
    <property type="component" value="Unassembled WGS sequence"/>
</dbReference>
<comment type="caution">
    <text evidence="1">The sequence shown here is derived from an EMBL/GenBank/DDBJ whole genome shotgun (WGS) entry which is preliminary data.</text>
</comment>
<evidence type="ECO:0000313" key="1">
    <source>
        <dbReference type="EMBL" id="KXS98948.1"/>
    </source>
</evidence>
<gene>
    <name evidence="1" type="ORF">AC579_6735</name>
</gene>
<protein>
    <submittedName>
        <fullName evidence="1">Uncharacterized protein</fullName>
    </submittedName>
</protein>